<comment type="caution">
    <text evidence="2">The sequence shown here is derived from an EMBL/GenBank/DDBJ whole genome shotgun (WGS) entry which is preliminary data.</text>
</comment>
<name>A0AAE2SEH4_9BACT</name>
<evidence type="ECO:0000313" key="3">
    <source>
        <dbReference type="Proteomes" id="UP000634206"/>
    </source>
</evidence>
<sequence length="311" mass="35297">MNIRSMITSALLLAVAPIASALEAPARLMYKDGSHDDVLVVDYKRGYVTYKLNERDLNRARKGPDAVTSIYFYKVPLFEEAMALYEGRKYDEAKAKFLECQEAYKNVDTAPNNFATLSGFYAMECMRRTFDLSGLSSAMEKFRKEGLTREHHLQQLEVNAFWEAVRLKDWDRLDRLAKDWRERKVTGSQRAQIAYCHGLALENLAKKNPKLITDALNSYNVTLTADFTASVELVVAAASNCLGIYHKDPEVQLAIRNWGTDDENQNGVGYQRLTEAGALVQLYLQAGFDKVKPLNADHKKFTKYAPERKEG</sequence>
<evidence type="ECO:0000313" key="2">
    <source>
        <dbReference type="EMBL" id="MBK1856388.1"/>
    </source>
</evidence>
<keyword evidence="1" id="KW-0732">Signal</keyword>
<dbReference type="EMBL" id="JAENIG010000013">
    <property type="protein sequence ID" value="MBK1856388.1"/>
    <property type="molecule type" value="Genomic_DNA"/>
</dbReference>
<keyword evidence="3" id="KW-1185">Reference proteome</keyword>
<dbReference type="AlphaFoldDB" id="A0AAE2SEH4"/>
<reference evidence="2" key="1">
    <citation type="submission" date="2021-01" db="EMBL/GenBank/DDBJ databases">
        <title>Modified the classification status of verrucomicrobia.</title>
        <authorList>
            <person name="Feng X."/>
        </authorList>
    </citation>
    <scope>NUCLEOTIDE SEQUENCE</scope>
    <source>
        <strain evidence="2">5K15</strain>
    </source>
</reference>
<organism evidence="2 3">
    <name type="scientific">Oceaniferula flava</name>
    <dbReference type="NCBI Taxonomy" id="2800421"/>
    <lineage>
        <taxon>Bacteria</taxon>
        <taxon>Pseudomonadati</taxon>
        <taxon>Verrucomicrobiota</taxon>
        <taxon>Verrucomicrobiia</taxon>
        <taxon>Verrucomicrobiales</taxon>
        <taxon>Verrucomicrobiaceae</taxon>
        <taxon>Oceaniferula</taxon>
    </lineage>
</organism>
<proteinExistence type="predicted"/>
<evidence type="ECO:0000256" key="1">
    <source>
        <dbReference type="SAM" id="SignalP"/>
    </source>
</evidence>
<protein>
    <submittedName>
        <fullName evidence="2">Uncharacterized protein</fullName>
    </submittedName>
</protein>
<dbReference type="Proteomes" id="UP000634206">
    <property type="component" value="Unassembled WGS sequence"/>
</dbReference>
<feature type="signal peptide" evidence="1">
    <location>
        <begin position="1"/>
        <end position="21"/>
    </location>
</feature>
<gene>
    <name evidence="2" type="ORF">JIN83_15550</name>
</gene>
<dbReference type="RefSeq" id="WP_309491011.1">
    <property type="nucleotide sequence ID" value="NZ_JAENIG010000013.1"/>
</dbReference>
<feature type="chain" id="PRO_5042105267" evidence="1">
    <location>
        <begin position="22"/>
        <end position="311"/>
    </location>
</feature>
<accession>A0AAE2SEH4</accession>